<evidence type="ECO:0000256" key="3">
    <source>
        <dbReference type="ARBA" id="ARBA00038295"/>
    </source>
</evidence>
<feature type="compositionally biased region" description="Basic and acidic residues" evidence="5">
    <location>
        <begin position="264"/>
        <end position="285"/>
    </location>
</feature>
<dbReference type="Proteomes" id="UP000494165">
    <property type="component" value="Unassembled WGS sequence"/>
</dbReference>
<evidence type="ECO:0000256" key="1">
    <source>
        <dbReference type="ARBA" id="ARBA00004123"/>
    </source>
</evidence>
<evidence type="ECO:0000313" key="6">
    <source>
        <dbReference type="EMBL" id="CAB3380543.1"/>
    </source>
</evidence>
<feature type="compositionally biased region" description="Basic residues" evidence="5">
    <location>
        <begin position="491"/>
        <end position="505"/>
    </location>
</feature>
<feature type="coiled-coil region" evidence="4">
    <location>
        <begin position="20"/>
        <end position="54"/>
    </location>
</feature>
<dbReference type="GO" id="GO:0019212">
    <property type="term" value="F:phosphatase inhibitor activity"/>
    <property type="evidence" value="ECO:0007669"/>
    <property type="project" value="TreeGrafter"/>
</dbReference>
<dbReference type="OrthoDB" id="274828at2759"/>
<dbReference type="PANTHER" id="PTHR15111">
    <property type="entry name" value="RNA POLYMERASE II SUBUNIT 5-MEDIATING PROTEIN NNX3"/>
    <property type="match status" value="1"/>
</dbReference>
<dbReference type="GO" id="GO:0003682">
    <property type="term" value="F:chromatin binding"/>
    <property type="evidence" value="ECO:0007669"/>
    <property type="project" value="TreeGrafter"/>
</dbReference>
<proteinExistence type="inferred from homology"/>
<feature type="compositionally biased region" description="Basic residues" evidence="5">
    <location>
        <begin position="189"/>
        <end position="198"/>
    </location>
</feature>
<feature type="region of interest" description="Disordered" evidence="5">
    <location>
        <begin position="479"/>
        <end position="505"/>
    </location>
</feature>
<dbReference type="CDD" id="cd23159">
    <property type="entry name" value="Prefoldin_URI1"/>
    <property type="match status" value="1"/>
</dbReference>
<comment type="similarity">
    <text evidence="3">Belongs to the RNA polymerase II subunit 5-mediating protein family.</text>
</comment>
<dbReference type="PANTHER" id="PTHR15111:SF0">
    <property type="entry name" value="UNCONVENTIONAL PREFOLDIN RPB5 INTERACTOR 1"/>
    <property type="match status" value="1"/>
</dbReference>
<feature type="compositionally biased region" description="Low complexity" evidence="5">
    <location>
        <begin position="295"/>
        <end position="311"/>
    </location>
</feature>
<dbReference type="GO" id="GO:0000122">
    <property type="term" value="P:negative regulation of transcription by RNA polymerase II"/>
    <property type="evidence" value="ECO:0007669"/>
    <property type="project" value="TreeGrafter"/>
</dbReference>
<evidence type="ECO:0000313" key="7">
    <source>
        <dbReference type="Proteomes" id="UP000494165"/>
    </source>
</evidence>
<evidence type="ECO:0000256" key="5">
    <source>
        <dbReference type="SAM" id="MobiDB-lite"/>
    </source>
</evidence>
<dbReference type="GO" id="GO:0005634">
    <property type="term" value="C:nucleus"/>
    <property type="evidence" value="ECO:0007669"/>
    <property type="project" value="UniProtKB-SubCell"/>
</dbReference>
<feature type="region of interest" description="Disordered" evidence="5">
    <location>
        <begin position="418"/>
        <end position="442"/>
    </location>
</feature>
<sequence length="505" mass="56903">MEDSQIFKGVLDGDKEFLFSSRVEQDLSEVKRELKRLEGEIEKYERLIATLDLLPRELSWSLPHIALTKHALLPNAELTNTNEVTVHIGDNWFTKCSAHHAKSICTRRQNRCRETISTLKKREKMLRSYQKVLSSIGRIAGGRETVSSDEEEVEDEDEDCLTEAFSGHDIQEYVTNEQYLADKEIHRQKVKEHYRRKREQREKEETESEKKETSAEDIMQRLEELELEEEMSGELRTMDRSERSSAPAREIPPAKKKKKGGVKFAEDTAAEPKEEKKEAPEEEKKRTVKLGWTWNDGASNSSSSDEGTSTEPQNKTEAASSSPPRRLSFAQHLETGSDETSVIEFCHTPVDPLPSAALPSAKAAVAELKSPSDIYSTFQEMFAAAAPPKSILKQPTKEVDSSEQWPTLSYPFSYIQGDLPSSDSDYEQEATESEPVERPQVFGDVVEKIPVPVVAKVEEEKKEAAVTKTKAATKKVGFASAEEAAAPSAKPTKKMSRFKSSRMKK</sequence>
<feature type="compositionally biased region" description="Basic and acidic residues" evidence="5">
    <location>
        <begin position="199"/>
        <end position="224"/>
    </location>
</feature>
<dbReference type="SUPFAM" id="SSF46579">
    <property type="entry name" value="Prefoldin"/>
    <property type="match status" value="1"/>
</dbReference>
<protein>
    <submittedName>
        <fullName evidence="6">Uncharacterized protein</fullName>
    </submittedName>
</protein>
<feature type="compositionally biased region" description="Low complexity" evidence="5">
    <location>
        <begin position="479"/>
        <end position="489"/>
    </location>
</feature>
<reference evidence="6 7" key="1">
    <citation type="submission" date="2020-04" db="EMBL/GenBank/DDBJ databases">
        <authorList>
            <person name="Alioto T."/>
            <person name="Alioto T."/>
            <person name="Gomez Garrido J."/>
        </authorList>
    </citation>
    <scope>NUCLEOTIDE SEQUENCE [LARGE SCALE GENOMIC DNA]</scope>
</reference>
<comment type="caution">
    <text evidence="6">The sequence shown here is derived from an EMBL/GenBank/DDBJ whole genome shotgun (WGS) entry which is preliminary data.</text>
</comment>
<keyword evidence="4" id="KW-0175">Coiled coil</keyword>
<accession>A0A8S1DKI8</accession>
<dbReference type="Gene3D" id="1.10.287.370">
    <property type="match status" value="1"/>
</dbReference>
<dbReference type="Pfam" id="PF02996">
    <property type="entry name" value="Prefoldin"/>
    <property type="match status" value="1"/>
</dbReference>
<dbReference type="AlphaFoldDB" id="A0A8S1DKI8"/>
<dbReference type="InterPro" id="IPR052255">
    <property type="entry name" value="RNA_pol_II_subunit5-mediator"/>
</dbReference>
<feature type="compositionally biased region" description="Polar residues" evidence="5">
    <location>
        <begin position="312"/>
        <end position="323"/>
    </location>
</feature>
<evidence type="ECO:0000256" key="4">
    <source>
        <dbReference type="SAM" id="Coils"/>
    </source>
</evidence>
<keyword evidence="7" id="KW-1185">Reference proteome</keyword>
<name>A0A8S1DKI8_9INSE</name>
<keyword evidence="2" id="KW-0539">Nucleus</keyword>
<feature type="region of interest" description="Disordered" evidence="5">
    <location>
        <begin position="189"/>
        <end position="340"/>
    </location>
</feature>
<evidence type="ECO:0000256" key="2">
    <source>
        <dbReference type="ARBA" id="ARBA00023242"/>
    </source>
</evidence>
<dbReference type="InterPro" id="IPR009053">
    <property type="entry name" value="Prefoldin"/>
</dbReference>
<dbReference type="GO" id="GO:0003714">
    <property type="term" value="F:transcription corepressor activity"/>
    <property type="evidence" value="ECO:0007669"/>
    <property type="project" value="TreeGrafter"/>
</dbReference>
<dbReference type="InterPro" id="IPR004127">
    <property type="entry name" value="Prefoldin_subunit_alpha"/>
</dbReference>
<organism evidence="6 7">
    <name type="scientific">Cloeon dipterum</name>
    <dbReference type="NCBI Taxonomy" id="197152"/>
    <lineage>
        <taxon>Eukaryota</taxon>
        <taxon>Metazoa</taxon>
        <taxon>Ecdysozoa</taxon>
        <taxon>Arthropoda</taxon>
        <taxon>Hexapoda</taxon>
        <taxon>Insecta</taxon>
        <taxon>Pterygota</taxon>
        <taxon>Palaeoptera</taxon>
        <taxon>Ephemeroptera</taxon>
        <taxon>Pisciforma</taxon>
        <taxon>Baetidae</taxon>
        <taxon>Cloeon</taxon>
    </lineage>
</organism>
<gene>
    <name evidence="6" type="ORF">CLODIP_2_CD09630</name>
</gene>
<dbReference type="EMBL" id="CADEPI010000211">
    <property type="protein sequence ID" value="CAB3380543.1"/>
    <property type="molecule type" value="Genomic_DNA"/>
</dbReference>
<comment type="subcellular location">
    <subcellularLocation>
        <location evidence="1">Nucleus</location>
    </subcellularLocation>
</comment>
<feature type="compositionally biased region" description="Acidic residues" evidence="5">
    <location>
        <begin position="424"/>
        <end position="434"/>
    </location>
</feature>